<accession>A0A6L5GSG9</accession>
<dbReference type="InterPro" id="IPR005119">
    <property type="entry name" value="LysR_subst-bd"/>
</dbReference>
<dbReference type="GO" id="GO:0003700">
    <property type="term" value="F:DNA-binding transcription factor activity"/>
    <property type="evidence" value="ECO:0007669"/>
    <property type="project" value="InterPro"/>
</dbReference>
<dbReference type="Gene3D" id="3.40.190.10">
    <property type="entry name" value="Periplasmic binding protein-like II"/>
    <property type="match status" value="2"/>
</dbReference>
<evidence type="ECO:0000313" key="6">
    <source>
        <dbReference type="EMBL" id="MQM73184.1"/>
    </source>
</evidence>
<keyword evidence="4" id="KW-0804">Transcription</keyword>
<gene>
    <name evidence="6" type="ORF">FRC53_07230</name>
</gene>
<evidence type="ECO:0000313" key="7">
    <source>
        <dbReference type="Proteomes" id="UP000473648"/>
    </source>
</evidence>
<dbReference type="Gene3D" id="1.10.10.10">
    <property type="entry name" value="Winged helix-like DNA-binding domain superfamily/Winged helix DNA-binding domain"/>
    <property type="match status" value="1"/>
</dbReference>
<dbReference type="AlphaFoldDB" id="A0A6L5GSG9"/>
<proteinExistence type="inferred from homology"/>
<dbReference type="PANTHER" id="PTHR30126:SF39">
    <property type="entry name" value="HTH-TYPE TRANSCRIPTIONAL REGULATOR CYSL"/>
    <property type="match status" value="1"/>
</dbReference>
<evidence type="ECO:0000256" key="3">
    <source>
        <dbReference type="ARBA" id="ARBA00023125"/>
    </source>
</evidence>
<evidence type="ECO:0000256" key="1">
    <source>
        <dbReference type="ARBA" id="ARBA00009437"/>
    </source>
</evidence>
<keyword evidence="7" id="KW-1185">Reference proteome</keyword>
<dbReference type="PANTHER" id="PTHR30126">
    <property type="entry name" value="HTH-TYPE TRANSCRIPTIONAL REGULATOR"/>
    <property type="match status" value="1"/>
</dbReference>
<dbReference type="EMBL" id="VOGB01000005">
    <property type="protein sequence ID" value="MQM73184.1"/>
    <property type="molecule type" value="Genomic_DNA"/>
</dbReference>
<dbReference type="PRINTS" id="PR00039">
    <property type="entry name" value="HTHLYSR"/>
</dbReference>
<dbReference type="InterPro" id="IPR036388">
    <property type="entry name" value="WH-like_DNA-bd_sf"/>
</dbReference>
<dbReference type="Pfam" id="PF00126">
    <property type="entry name" value="HTH_1"/>
    <property type="match status" value="1"/>
</dbReference>
<evidence type="ECO:0000256" key="2">
    <source>
        <dbReference type="ARBA" id="ARBA00023015"/>
    </source>
</evidence>
<keyword evidence="3" id="KW-0238">DNA-binding</keyword>
<dbReference type="Pfam" id="PF03466">
    <property type="entry name" value="LysR_substrate"/>
    <property type="match status" value="1"/>
</dbReference>
<dbReference type="InterPro" id="IPR000847">
    <property type="entry name" value="LysR_HTH_N"/>
</dbReference>
<protein>
    <submittedName>
        <fullName evidence="6">LysR family transcriptional regulator</fullName>
    </submittedName>
</protein>
<dbReference type="SUPFAM" id="SSF46785">
    <property type="entry name" value="Winged helix' DNA-binding domain"/>
    <property type="match status" value="1"/>
</dbReference>
<dbReference type="GO" id="GO:0000976">
    <property type="term" value="F:transcription cis-regulatory region binding"/>
    <property type="evidence" value="ECO:0007669"/>
    <property type="project" value="TreeGrafter"/>
</dbReference>
<dbReference type="Proteomes" id="UP000473648">
    <property type="component" value="Unassembled WGS sequence"/>
</dbReference>
<name>A0A6L5GSG9_9FIRM</name>
<comment type="similarity">
    <text evidence="1">Belongs to the LysR transcriptional regulatory family.</text>
</comment>
<dbReference type="PROSITE" id="PS50931">
    <property type="entry name" value="HTH_LYSR"/>
    <property type="match status" value="1"/>
</dbReference>
<feature type="domain" description="HTH lysR-type" evidence="5">
    <location>
        <begin position="1"/>
        <end position="58"/>
    </location>
</feature>
<organism evidence="6 7">
    <name type="scientific">Candidatus Pseudoramibacter fermentans</name>
    <dbReference type="NCBI Taxonomy" id="2594427"/>
    <lineage>
        <taxon>Bacteria</taxon>
        <taxon>Bacillati</taxon>
        <taxon>Bacillota</taxon>
        <taxon>Clostridia</taxon>
        <taxon>Eubacteriales</taxon>
        <taxon>Eubacteriaceae</taxon>
        <taxon>Pseudoramibacter</taxon>
    </lineage>
</organism>
<reference evidence="6" key="1">
    <citation type="journal article" date="2020" name="Appl. Environ. Microbiol.">
        <title>Medium-Chain Fatty Acid Synthesis by 'Candidatus Weimeria bifida' gen. nov., sp. nov., and 'Candidatus Pseudoramibacter fermentans' sp. nov.</title>
        <authorList>
            <person name="Scarborough M.J."/>
            <person name="Myers K.S."/>
            <person name="Donohue T.J."/>
            <person name="Noguera D.R."/>
        </authorList>
    </citation>
    <scope>NUCLEOTIDE SEQUENCE</scope>
    <source>
        <strain evidence="6">EUB1.1</strain>
    </source>
</reference>
<sequence>MLDFRVQTFLAVCRTLNYTKAAEILHITQPAVSQHIHFLEDHYGVKLFHYEKKTLTLTPQGKILRARLLVQKNDDARIHKEMQAVRSGKWSIAIGVTMTVGEYAIAGPLTALLKNHPDWSIHVVFGNTQKLLGLLQSGAIDFALVEGYYPKDDFAHLTFSHQPFVAVCAASHRFAVGQVKALGDLPAERIILREPGSGTRDILARSLSAKGIRLSDFKASVEVGNMHTIIALLKNDCGISFLYRIAVAPELACGTLREIPLNDFHMTHPFDFIWEKGSVYSGQIEAICRELTAAR</sequence>
<evidence type="ECO:0000256" key="4">
    <source>
        <dbReference type="ARBA" id="ARBA00023163"/>
    </source>
</evidence>
<evidence type="ECO:0000259" key="5">
    <source>
        <dbReference type="PROSITE" id="PS50931"/>
    </source>
</evidence>
<keyword evidence="2" id="KW-0805">Transcription regulation</keyword>
<dbReference type="SUPFAM" id="SSF53850">
    <property type="entry name" value="Periplasmic binding protein-like II"/>
    <property type="match status" value="1"/>
</dbReference>
<comment type="caution">
    <text evidence="6">The sequence shown here is derived from an EMBL/GenBank/DDBJ whole genome shotgun (WGS) entry which is preliminary data.</text>
</comment>
<dbReference type="InterPro" id="IPR036390">
    <property type="entry name" value="WH_DNA-bd_sf"/>
</dbReference>